<gene>
    <name evidence="2" type="ORF">CSB45_11720</name>
</gene>
<organism evidence="2 3">
    <name type="scientific">candidate division KSB3 bacterium</name>
    <dbReference type="NCBI Taxonomy" id="2044937"/>
    <lineage>
        <taxon>Bacteria</taxon>
        <taxon>candidate division KSB3</taxon>
    </lineage>
</organism>
<feature type="signal peptide" evidence="1">
    <location>
        <begin position="1"/>
        <end position="26"/>
    </location>
</feature>
<dbReference type="AlphaFoldDB" id="A0A2G6E2Q3"/>
<keyword evidence="1" id="KW-0732">Signal</keyword>
<protein>
    <recommendedName>
        <fullName evidence="4">Outer membrane lipoprotein-sorting protein</fullName>
    </recommendedName>
</protein>
<name>A0A2G6E2Q3_9BACT</name>
<evidence type="ECO:0000313" key="2">
    <source>
        <dbReference type="EMBL" id="PID56344.1"/>
    </source>
</evidence>
<proteinExistence type="predicted"/>
<reference evidence="2 3" key="1">
    <citation type="submission" date="2017-10" db="EMBL/GenBank/DDBJ databases">
        <title>Novel microbial diversity and functional potential in the marine mammal oral microbiome.</title>
        <authorList>
            <person name="Dudek N.K."/>
            <person name="Sun C.L."/>
            <person name="Burstein D."/>
            <person name="Kantor R.S."/>
            <person name="Aliaga Goltsman D.S."/>
            <person name="Bik E.M."/>
            <person name="Thomas B.C."/>
            <person name="Banfield J.F."/>
            <person name="Relman D.A."/>
        </authorList>
    </citation>
    <scope>NUCLEOTIDE SEQUENCE [LARGE SCALE GENOMIC DNA]</scope>
    <source>
        <strain evidence="2">DOLZORAL124_49_17</strain>
    </source>
</reference>
<evidence type="ECO:0000256" key="1">
    <source>
        <dbReference type="SAM" id="SignalP"/>
    </source>
</evidence>
<evidence type="ECO:0000313" key="3">
    <source>
        <dbReference type="Proteomes" id="UP000229740"/>
    </source>
</evidence>
<feature type="chain" id="PRO_5013935986" description="Outer membrane lipoprotein-sorting protein" evidence="1">
    <location>
        <begin position="27"/>
        <end position="208"/>
    </location>
</feature>
<dbReference type="Proteomes" id="UP000229740">
    <property type="component" value="Unassembled WGS sequence"/>
</dbReference>
<sequence>MYMNSIMKTWIAVTICLFTLVSFVQSADAQLMQLPEIDKYFAVAFEQHGQLIPIANHQITLEKNSFSIVLFFKEPGSVLVNASLQSESFEQARDGVAFEQIQGFTDLGMAEEPFNPKTLLMLSKQAPHYWYYEDASKHRFNDVRWQEGLLVCRRIVAQVMYREKGRATLPLRDMRENAIYFVFMRTIWNQDFSGRFEQQREYVTVNFR</sequence>
<dbReference type="EMBL" id="PDPS01000035">
    <property type="protein sequence ID" value="PID56344.1"/>
    <property type="molecule type" value="Genomic_DNA"/>
</dbReference>
<evidence type="ECO:0008006" key="4">
    <source>
        <dbReference type="Google" id="ProtNLM"/>
    </source>
</evidence>
<accession>A0A2G6E2Q3</accession>
<comment type="caution">
    <text evidence="2">The sequence shown here is derived from an EMBL/GenBank/DDBJ whole genome shotgun (WGS) entry which is preliminary data.</text>
</comment>